<proteinExistence type="predicted"/>
<dbReference type="AlphaFoldDB" id="A0A346PD23"/>
<dbReference type="CDD" id="cd00761">
    <property type="entry name" value="Glyco_tranf_GTA_type"/>
    <property type="match status" value="1"/>
</dbReference>
<dbReference type="SUPFAM" id="SSF53448">
    <property type="entry name" value="Nucleotide-diphospho-sugar transferases"/>
    <property type="match status" value="1"/>
</dbReference>
<sequence length="302" mass="33376">MASIILPTFEWTRSCAQLASQLEPEDELLVVCDSEDDPVADVDLPAQADLLVAGEPEGCSGKANAVALALEYASQDRIVLTDDDLERDADWLATIKRLGEEHGTVTAVPVFVSDEYPFKLFEPLCLVVATLVVDRTNWVAWGGGVTFDRREIDLEGYVADLRRTISDDALLAEYTNDIVASPELVNEVHVPGGLRATYERLTRFVTIFYRFAPRRTLAILGLFVAIVILGVVATLPVGLAVTALAYNRYRAFGVDRWTWLFAVPSVALTPLLGVVGILRPTFVWGGRRYQWDETFDVTVLDP</sequence>
<dbReference type="KEGG" id="nan:AArc1_1077"/>
<name>A0A346PD23_9EURY</name>
<evidence type="ECO:0000256" key="9">
    <source>
        <dbReference type="SAM" id="Phobius"/>
    </source>
</evidence>
<evidence type="ECO:0000256" key="5">
    <source>
        <dbReference type="ARBA" id="ARBA00022679"/>
    </source>
</evidence>
<reference evidence="11" key="1">
    <citation type="submission" date="2017-10" db="EMBL/GenBank/DDBJ databases">
        <title>Phenotypic and genomic properties of facultatively anaerobic sulfur-reducing natronoarchaea from hypersaline soda lakes.</title>
        <authorList>
            <person name="Sorokin D.Y."/>
            <person name="Kublanov I.V."/>
            <person name="Roman P."/>
            <person name="Sinninghe Damste J.S."/>
            <person name="Golyshin P.N."/>
            <person name="Rojo D."/>
            <person name="Ciordia S."/>
            <person name="Mena Md.C."/>
            <person name="Ferrer M."/>
            <person name="Messina E."/>
            <person name="Smedile F."/>
            <person name="La Spada G."/>
            <person name="La Cono V."/>
            <person name="Yakimov M.M."/>
        </authorList>
    </citation>
    <scope>NUCLEOTIDE SEQUENCE [LARGE SCALE GENOMIC DNA]</scope>
    <source>
        <strain evidence="11">AArc1</strain>
    </source>
</reference>
<keyword evidence="6 9" id="KW-0812">Transmembrane</keyword>
<keyword evidence="8 9" id="KW-0472">Membrane</keyword>
<dbReference type="InterPro" id="IPR029044">
    <property type="entry name" value="Nucleotide-diphossugar_trans"/>
</dbReference>
<evidence type="ECO:0000256" key="6">
    <source>
        <dbReference type="ARBA" id="ARBA00022692"/>
    </source>
</evidence>
<accession>A0A346PD23</accession>
<feature type="transmembrane region" description="Helical" evidence="9">
    <location>
        <begin position="257"/>
        <end position="278"/>
    </location>
</feature>
<protein>
    <submittedName>
        <fullName evidence="10">Glycosyl transferase family 2</fullName>
    </submittedName>
</protein>
<dbReference type="Gene3D" id="3.90.550.10">
    <property type="entry name" value="Spore Coat Polysaccharide Biosynthesis Protein SpsA, Chain A"/>
    <property type="match status" value="1"/>
</dbReference>
<keyword evidence="7 9" id="KW-1133">Transmembrane helix</keyword>
<evidence type="ECO:0000256" key="3">
    <source>
        <dbReference type="ARBA" id="ARBA00004991"/>
    </source>
</evidence>
<dbReference type="GO" id="GO:0016757">
    <property type="term" value="F:glycosyltransferase activity"/>
    <property type="evidence" value="ECO:0007669"/>
    <property type="project" value="UniProtKB-KW"/>
</dbReference>
<organism evidence="10 11">
    <name type="scientific">Natrarchaeobaculum sulfurireducens</name>
    <dbReference type="NCBI Taxonomy" id="2044521"/>
    <lineage>
        <taxon>Archaea</taxon>
        <taxon>Methanobacteriati</taxon>
        <taxon>Methanobacteriota</taxon>
        <taxon>Stenosarchaea group</taxon>
        <taxon>Halobacteria</taxon>
        <taxon>Halobacteriales</taxon>
        <taxon>Natrialbaceae</taxon>
        <taxon>Natrarchaeobaculum</taxon>
    </lineage>
</organism>
<dbReference type="InterPro" id="IPR025993">
    <property type="entry name" value="Ceramide_glucosylTrfase"/>
</dbReference>
<evidence type="ECO:0000256" key="8">
    <source>
        <dbReference type="ARBA" id="ARBA00023136"/>
    </source>
</evidence>
<dbReference type="RefSeq" id="WP_117363598.1">
    <property type="nucleotide sequence ID" value="NZ_CP024047.1"/>
</dbReference>
<evidence type="ECO:0000256" key="2">
    <source>
        <dbReference type="ARBA" id="ARBA00004760"/>
    </source>
</evidence>
<comment type="pathway">
    <text evidence="3">Sphingolipid metabolism.</text>
</comment>
<keyword evidence="5 10" id="KW-0808">Transferase</keyword>
<dbReference type="GO" id="GO:0016020">
    <property type="term" value="C:membrane"/>
    <property type="evidence" value="ECO:0007669"/>
    <property type="project" value="UniProtKB-SubCell"/>
</dbReference>
<dbReference type="Pfam" id="PF13506">
    <property type="entry name" value="Glyco_transf_21"/>
    <property type="match status" value="1"/>
</dbReference>
<feature type="transmembrane region" description="Helical" evidence="9">
    <location>
        <begin position="217"/>
        <end position="245"/>
    </location>
</feature>
<comment type="subcellular location">
    <subcellularLocation>
        <location evidence="1">Membrane</location>
        <topology evidence="1">Multi-pass membrane protein</topology>
    </subcellularLocation>
</comment>
<keyword evidence="4" id="KW-0328">Glycosyltransferase</keyword>
<dbReference type="GeneID" id="37637891"/>
<evidence type="ECO:0000256" key="1">
    <source>
        <dbReference type="ARBA" id="ARBA00004141"/>
    </source>
</evidence>
<evidence type="ECO:0000256" key="4">
    <source>
        <dbReference type="ARBA" id="ARBA00022676"/>
    </source>
</evidence>
<evidence type="ECO:0000313" key="10">
    <source>
        <dbReference type="EMBL" id="AXR77418.1"/>
    </source>
</evidence>
<comment type="pathway">
    <text evidence="2">Lipid metabolism; sphingolipid metabolism.</text>
</comment>
<gene>
    <name evidence="10" type="ORF">AArc1_1077</name>
</gene>
<dbReference type="Proteomes" id="UP000258707">
    <property type="component" value="Chromosome"/>
</dbReference>
<evidence type="ECO:0000256" key="7">
    <source>
        <dbReference type="ARBA" id="ARBA00022989"/>
    </source>
</evidence>
<dbReference type="EMBL" id="CP024047">
    <property type="protein sequence ID" value="AXR77418.1"/>
    <property type="molecule type" value="Genomic_DNA"/>
</dbReference>
<evidence type="ECO:0000313" key="11">
    <source>
        <dbReference type="Proteomes" id="UP000258707"/>
    </source>
</evidence>